<dbReference type="EMBL" id="KI298168">
    <property type="protein sequence ID" value="ERZ99198.1"/>
    <property type="molecule type" value="Genomic_DNA"/>
</dbReference>
<proteinExistence type="predicted"/>
<organism evidence="1">
    <name type="scientific">Rhizophagus irregularis (strain DAOM 181602 / DAOM 197198 / MUCL 43194)</name>
    <name type="common">Arbuscular mycorrhizal fungus</name>
    <name type="synonym">Glomus intraradices</name>
    <dbReference type="NCBI Taxonomy" id="747089"/>
    <lineage>
        <taxon>Eukaryota</taxon>
        <taxon>Fungi</taxon>
        <taxon>Fungi incertae sedis</taxon>
        <taxon>Mucoromycota</taxon>
        <taxon>Glomeromycotina</taxon>
        <taxon>Glomeromycetes</taxon>
        <taxon>Glomerales</taxon>
        <taxon>Glomeraceae</taxon>
        <taxon>Rhizophagus</taxon>
    </lineage>
</organism>
<reference evidence="1" key="1">
    <citation type="submission" date="2013-07" db="EMBL/GenBank/DDBJ databases">
        <title>The genome of an arbuscular mycorrhizal fungus provides insights into the evolution of the oldest plant symbiosis.</title>
        <authorList>
            <consortium name="DOE Joint Genome Institute"/>
            <person name="Tisserant E."/>
            <person name="Malbreil M."/>
            <person name="Kuo A."/>
            <person name="Kohler A."/>
            <person name="Symeonidi A."/>
            <person name="Balestrini R."/>
            <person name="Charron P."/>
            <person name="Duensing N."/>
            <person name="Frei-dit-Frey N."/>
            <person name="Gianinazzi-Pearson V."/>
            <person name="Gilbert B."/>
            <person name="Handa Y."/>
            <person name="Hijri M."/>
            <person name="Kaul R."/>
            <person name="Kawaguchi M."/>
            <person name="Krajinski F."/>
            <person name="Lammers P."/>
            <person name="Lapierre D."/>
            <person name="Masclaux F.G."/>
            <person name="Murat C."/>
            <person name="Morin E."/>
            <person name="Ndikumana S."/>
            <person name="Pagni M."/>
            <person name="Petitpierre D."/>
            <person name="Requena N."/>
            <person name="Rosikiewicz P."/>
            <person name="Riley R."/>
            <person name="Saito K."/>
            <person name="San Clemente H."/>
            <person name="Shapiro H."/>
            <person name="van Tuinen D."/>
            <person name="Becard G."/>
            <person name="Bonfante P."/>
            <person name="Paszkowski U."/>
            <person name="Shachar-Hill Y."/>
            <person name="Young J.P."/>
            <person name="Sanders I.R."/>
            <person name="Henrissat B."/>
            <person name="Rensing S.A."/>
            <person name="Grigoriev I.V."/>
            <person name="Corradi N."/>
            <person name="Roux C."/>
            <person name="Martin F."/>
        </authorList>
    </citation>
    <scope>NUCLEOTIDE SEQUENCE</scope>
    <source>
        <strain evidence="1">DAOM 197198</strain>
    </source>
</reference>
<evidence type="ECO:0000313" key="1">
    <source>
        <dbReference type="EMBL" id="ERZ99198.1"/>
    </source>
</evidence>
<sequence>EGKNIQTAIAGLGGTSVANLEPVKNNATVKTIAGITKLSYFEWPITGDYADIESFSLTNGWALRNNQKYGKKGSGKHITATVKLTLRDISYDVPEIKTVEGWIARFLSSLRKEYAVQRIAENNNNISGNRQNEILNQVIQPYNNNDINNTNSGHNTQETRGIRNKRLWCEEEKKVCNNIKRQKKITLASKTC</sequence>
<feature type="non-terminal residue" evidence="1">
    <location>
        <position position="1"/>
    </location>
</feature>
<name>U9STC5_RHIID</name>
<accession>U9STC5</accession>
<dbReference type="HOGENOM" id="CLU_1418328_0_0_1"/>
<gene>
    <name evidence="1" type="ORF">GLOINDRAFT_9762</name>
</gene>
<protein>
    <submittedName>
        <fullName evidence="1">Uncharacterized protein</fullName>
    </submittedName>
</protein>
<dbReference type="AlphaFoldDB" id="U9STC5"/>